<evidence type="ECO:0000313" key="2">
    <source>
        <dbReference type="Proteomes" id="UP000324222"/>
    </source>
</evidence>
<name>A0A5B7KDT3_PORTR</name>
<protein>
    <submittedName>
        <fullName evidence="1">TBC1 domain family member 30</fullName>
    </submittedName>
</protein>
<dbReference type="GO" id="GO:0005783">
    <property type="term" value="C:endoplasmic reticulum"/>
    <property type="evidence" value="ECO:0007669"/>
    <property type="project" value="TreeGrafter"/>
</dbReference>
<keyword evidence="2" id="KW-1185">Reference proteome</keyword>
<evidence type="ECO:0000313" key="1">
    <source>
        <dbReference type="EMBL" id="MPD04827.1"/>
    </source>
</evidence>
<dbReference type="PANTHER" id="PTHR13399:SF2">
    <property type="entry name" value="TRANSLOCON-ASSOCIATED PROTEIN SUBUNIT GAMMA"/>
    <property type="match status" value="1"/>
</dbReference>
<dbReference type="OrthoDB" id="289721at2759"/>
<dbReference type="Proteomes" id="UP000324222">
    <property type="component" value="Unassembled WGS sequence"/>
</dbReference>
<organism evidence="1 2">
    <name type="scientific">Portunus trituberculatus</name>
    <name type="common">Swimming crab</name>
    <name type="synonym">Neptunus trituberculatus</name>
    <dbReference type="NCBI Taxonomy" id="210409"/>
    <lineage>
        <taxon>Eukaryota</taxon>
        <taxon>Metazoa</taxon>
        <taxon>Ecdysozoa</taxon>
        <taxon>Arthropoda</taxon>
        <taxon>Crustacea</taxon>
        <taxon>Multicrustacea</taxon>
        <taxon>Malacostraca</taxon>
        <taxon>Eumalacostraca</taxon>
        <taxon>Eucarida</taxon>
        <taxon>Decapoda</taxon>
        <taxon>Pleocyemata</taxon>
        <taxon>Brachyura</taxon>
        <taxon>Eubrachyura</taxon>
        <taxon>Portunoidea</taxon>
        <taxon>Portunidae</taxon>
        <taxon>Portuninae</taxon>
        <taxon>Portunus</taxon>
    </lineage>
</organism>
<dbReference type="AlphaFoldDB" id="A0A5B7KDT3"/>
<proteinExistence type="predicted"/>
<dbReference type="PANTHER" id="PTHR13399">
    <property type="entry name" value="TRANSLOCON-ASSOCIATED PROTEIN TRAP , GAMMA SUBUNIT"/>
    <property type="match status" value="1"/>
</dbReference>
<dbReference type="EMBL" id="VSRR010143031">
    <property type="protein sequence ID" value="MPD04827.1"/>
    <property type="molecule type" value="Genomic_DNA"/>
</dbReference>
<accession>A0A5B7KDT3</accession>
<sequence length="96" mass="10572">MSNDVVSSTYDIVPLSMTSSYVTTVVGMAPFPFPGLADLRDKYTYNITPWTQSVSSVAKRGLRLFYSDDDDDENDEDNQTIAVATAFGLSGIFRKS</sequence>
<comment type="caution">
    <text evidence="1">The sequence shown here is derived from an EMBL/GenBank/DDBJ whole genome shotgun (WGS) entry which is preliminary data.</text>
</comment>
<gene>
    <name evidence="1" type="primary">Tbc1d30</name>
    <name evidence="1" type="ORF">E2C01_100538</name>
</gene>
<reference evidence="1 2" key="1">
    <citation type="submission" date="2019-05" db="EMBL/GenBank/DDBJ databases">
        <title>Another draft genome of Portunus trituberculatus and its Hox gene families provides insights of decapod evolution.</title>
        <authorList>
            <person name="Jeong J.-H."/>
            <person name="Song I."/>
            <person name="Kim S."/>
            <person name="Choi T."/>
            <person name="Kim D."/>
            <person name="Ryu S."/>
            <person name="Kim W."/>
        </authorList>
    </citation>
    <scope>NUCLEOTIDE SEQUENCE [LARGE SCALE GENOMIC DNA]</scope>
    <source>
        <tissue evidence="1">Muscle</tissue>
    </source>
</reference>